<dbReference type="SUPFAM" id="SSF46689">
    <property type="entry name" value="Homeodomain-like"/>
    <property type="match status" value="1"/>
</dbReference>
<comment type="subcellular location">
    <subcellularLocation>
        <location evidence="1">Nucleus</location>
    </subcellularLocation>
</comment>
<dbReference type="EMBL" id="JAWQEG010001964">
    <property type="protein sequence ID" value="KAK3875460.1"/>
    <property type="molecule type" value="Genomic_DNA"/>
</dbReference>
<dbReference type="AlphaFoldDB" id="A0AAE1FJR0"/>
<dbReference type="InterPro" id="IPR009057">
    <property type="entry name" value="Homeodomain-like_sf"/>
</dbReference>
<proteinExistence type="predicted"/>
<keyword evidence="3" id="KW-1185">Reference proteome</keyword>
<sequence length="199" mass="22925">MWQACLSVTDIAEEMEVSRTTVYWWINRWKNDGSLLTRPRSGRPRVTTREEEARIAETVRDNPDITPENITHQLKLSCCPATTRKGLRKNSGVQCSKGRTKRAKSEQVIVTRGRLIGMWESDIPIGTIAEEQGMSRQKAFYHQPPAPYHQPPAFYHKPPSLDHQPPAFYHKPPALYPQPLVPFYHQSPALYHQPPAFYH</sequence>
<protein>
    <submittedName>
        <fullName evidence="2">Uncharacterized protein</fullName>
    </submittedName>
</protein>
<dbReference type="Pfam" id="PF13565">
    <property type="entry name" value="HTH_32"/>
    <property type="match status" value="1"/>
</dbReference>
<dbReference type="Proteomes" id="UP001286313">
    <property type="component" value="Unassembled WGS sequence"/>
</dbReference>
<organism evidence="2 3">
    <name type="scientific">Petrolisthes cinctipes</name>
    <name type="common">Flat porcelain crab</name>
    <dbReference type="NCBI Taxonomy" id="88211"/>
    <lineage>
        <taxon>Eukaryota</taxon>
        <taxon>Metazoa</taxon>
        <taxon>Ecdysozoa</taxon>
        <taxon>Arthropoda</taxon>
        <taxon>Crustacea</taxon>
        <taxon>Multicrustacea</taxon>
        <taxon>Malacostraca</taxon>
        <taxon>Eumalacostraca</taxon>
        <taxon>Eucarida</taxon>
        <taxon>Decapoda</taxon>
        <taxon>Pleocyemata</taxon>
        <taxon>Anomura</taxon>
        <taxon>Galatheoidea</taxon>
        <taxon>Porcellanidae</taxon>
        <taxon>Petrolisthes</taxon>
    </lineage>
</organism>
<name>A0AAE1FJR0_PETCI</name>
<reference evidence="2" key="1">
    <citation type="submission" date="2023-10" db="EMBL/GenBank/DDBJ databases">
        <title>Genome assemblies of two species of porcelain crab, Petrolisthes cinctipes and Petrolisthes manimaculis (Anomura: Porcellanidae).</title>
        <authorList>
            <person name="Angst P."/>
        </authorList>
    </citation>
    <scope>NUCLEOTIDE SEQUENCE</scope>
    <source>
        <strain evidence="2">PB745_01</strain>
        <tissue evidence="2">Gill</tissue>
    </source>
</reference>
<evidence type="ECO:0000313" key="3">
    <source>
        <dbReference type="Proteomes" id="UP001286313"/>
    </source>
</evidence>
<dbReference type="GO" id="GO:0005634">
    <property type="term" value="C:nucleus"/>
    <property type="evidence" value="ECO:0007669"/>
    <property type="project" value="UniProtKB-SubCell"/>
</dbReference>
<accession>A0AAE1FJR0</accession>
<evidence type="ECO:0000256" key="1">
    <source>
        <dbReference type="ARBA" id="ARBA00004123"/>
    </source>
</evidence>
<comment type="caution">
    <text evidence="2">The sequence shown here is derived from an EMBL/GenBank/DDBJ whole genome shotgun (WGS) entry which is preliminary data.</text>
</comment>
<evidence type="ECO:0000313" key="2">
    <source>
        <dbReference type="EMBL" id="KAK3875460.1"/>
    </source>
</evidence>
<gene>
    <name evidence="2" type="ORF">Pcinc_019672</name>
</gene>